<proteinExistence type="predicted"/>
<dbReference type="Pfam" id="PF00395">
    <property type="entry name" value="SLH"/>
    <property type="match status" value="1"/>
</dbReference>
<sequence length="621" mass="66836">MQRKLLMVILIAAVLVTTVYPSVSVKADSSNALKVIRELGIMNTDKGSTSALSSTVSRAEFAQMLINLSTKKGYVTAASNVTLFKDVKKTYWAAGYIQAAVEAGYMSGYIDGSFKPSSAITLKEAVYGVIKLLGYADADFTGNVYNGMMKLYTSKDLNENITKTANQILTRGNCVNLFYNVLTATGKDGKVYGSTLGYTIDANGEISYLTLVNSTLKGPVVVMNNWKEKIPFALAQAKYYKDGKASTLTEIDQYDVLYYSSSLKTIWDYDNKVTGTVQAIGNDSLAPDHITIAGTQYTLSTATTAEQFAAGGNFEVGDVVTLLLGKNGSVVYALGVDELNVTLTGLVLSTGQHTVTDSKGDYLSTAYMTVVDASGNTFEQDYDSTSISYTKGQLVRITYTDGISTVQNYDFANSLPDSLSFSADGMLLGNYTLASNIKILDYYDGNYVSLYPSRLAGTLLGSGSVIYYELNSRNEITKLILNNLSGDLYQYGIYLGIKNTAGSSVTSQYILNGKTSSTASTAVLSADIGPAGFMVNGADISSVKKLQSVAVKAVGTTYVQDSSTKYLLADNVQVYFCNGTDYTQTTLSKVTNLTKYKLTAYYDKVTALGGRVRVIIAQNVN</sequence>
<evidence type="ECO:0000259" key="2">
    <source>
        <dbReference type="PROSITE" id="PS51272"/>
    </source>
</evidence>
<protein>
    <recommendedName>
        <fullName evidence="2">SLH domain-containing protein</fullName>
    </recommendedName>
</protein>
<dbReference type="AlphaFoldDB" id="A0A7I8DUB6"/>
<name>A0A7I8DUB6_9FIRM</name>
<evidence type="ECO:0000313" key="4">
    <source>
        <dbReference type="Proteomes" id="UP000515703"/>
    </source>
</evidence>
<keyword evidence="4" id="KW-1185">Reference proteome</keyword>
<evidence type="ECO:0000313" key="3">
    <source>
        <dbReference type="EMBL" id="BCJ99886.1"/>
    </source>
</evidence>
<dbReference type="PROSITE" id="PS51272">
    <property type="entry name" value="SLH"/>
    <property type="match status" value="1"/>
</dbReference>
<reference evidence="3 4" key="2">
    <citation type="submission" date="2020-08" db="EMBL/GenBank/DDBJ databases">
        <authorList>
            <person name="Ueki A."/>
            <person name="Tonouchi A."/>
        </authorList>
    </citation>
    <scope>NUCLEOTIDE SEQUENCE [LARGE SCALE GENOMIC DNA]</scope>
    <source>
        <strain evidence="3 4">CTTW</strain>
    </source>
</reference>
<accession>A0A7I8DUB6</accession>
<dbReference type="RefSeq" id="WP_185255612.1">
    <property type="nucleotide sequence ID" value="NZ_AP023368.1"/>
</dbReference>
<dbReference type="KEGG" id="acht:bsdcttw_29270"/>
<dbReference type="Proteomes" id="UP000515703">
    <property type="component" value="Chromosome"/>
</dbReference>
<gene>
    <name evidence="3" type="ORF">bsdcttw_29270</name>
</gene>
<keyword evidence="1" id="KW-0677">Repeat</keyword>
<dbReference type="EMBL" id="AP023368">
    <property type="protein sequence ID" value="BCJ99886.1"/>
    <property type="molecule type" value="Genomic_DNA"/>
</dbReference>
<evidence type="ECO:0000256" key="1">
    <source>
        <dbReference type="ARBA" id="ARBA00022737"/>
    </source>
</evidence>
<organism evidence="3 4">
    <name type="scientific">Anaerocolumna chitinilytica</name>
    <dbReference type="NCBI Taxonomy" id="1727145"/>
    <lineage>
        <taxon>Bacteria</taxon>
        <taxon>Bacillati</taxon>
        <taxon>Bacillota</taxon>
        <taxon>Clostridia</taxon>
        <taxon>Lachnospirales</taxon>
        <taxon>Lachnospiraceae</taxon>
        <taxon>Anaerocolumna</taxon>
    </lineage>
</organism>
<dbReference type="InterPro" id="IPR001119">
    <property type="entry name" value="SLH_dom"/>
</dbReference>
<reference evidence="3 4" key="1">
    <citation type="submission" date="2020-08" db="EMBL/GenBank/DDBJ databases">
        <title>Draft genome sequencing of an Anaerocolumna strain isolated from anoxic soil subjected to BSD treatment.</title>
        <authorList>
            <person name="Uek A."/>
            <person name="Tonouchi A."/>
        </authorList>
    </citation>
    <scope>NUCLEOTIDE SEQUENCE [LARGE SCALE GENOMIC DNA]</scope>
    <source>
        <strain evidence="3 4">CTTW</strain>
    </source>
</reference>
<feature type="domain" description="SLH" evidence="2">
    <location>
        <begin position="80"/>
        <end position="143"/>
    </location>
</feature>